<accession>A0A497UW11</accession>
<name>A0A497UW11_9FLAO</name>
<reference evidence="2 4" key="1">
    <citation type="submission" date="2017-12" db="EMBL/GenBank/DDBJ databases">
        <title>Genomic Encyclopedia of Type Strains, Phase III (KMG-III): the genomes of soil and plant-associated and newly described type strains.</title>
        <authorList>
            <person name="Whitman W."/>
        </authorList>
    </citation>
    <scope>NUCLEOTIDE SEQUENCE [LARGE SCALE GENOMIC DNA]</scope>
    <source>
        <strain evidence="2 4">IP-10</strain>
    </source>
</reference>
<dbReference type="EMBL" id="PJND01000007">
    <property type="protein sequence ID" value="PKW29208.1"/>
    <property type="molecule type" value="Genomic_DNA"/>
</dbReference>
<dbReference type="AlphaFoldDB" id="A0A497UW11"/>
<protein>
    <submittedName>
        <fullName evidence="3">Uncharacterized protein DUF5071</fullName>
    </submittedName>
</protein>
<organism evidence="3 5">
    <name type="scientific">Flavobacterium lindanitolerans</name>
    <dbReference type="NCBI Taxonomy" id="428988"/>
    <lineage>
        <taxon>Bacteria</taxon>
        <taxon>Pseudomonadati</taxon>
        <taxon>Bacteroidota</taxon>
        <taxon>Flavobacteriia</taxon>
        <taxon>Flavobacteriales</taxon>
        <taxon>Flavobacteriaceae</taxon>
        <taxon>Flavobacterium</taxon>
    </lineage>
</organism>
<evidence type="ECO:0000313" key="3">
    <source>
        <dbReference type="EMBL" id="RLJ35291.1"/>
    </source>
</evidence>
<reference evidence="3 5" key="2">
    <citation type="submission" date="2018-10" db="EMBL/GenBank/DDBJ databases">
        <title>Genomic Encyclopedia of Archaeal and Bacterial Type Strains, Phase II (KMG-II): from individual species to whole genera.</title>
        <authorList>
            <person name="Goeker M."/>
        </authorList>
    </citation>
    <scope>NUCLEOTIDE SEQUENCE [LARGE SCALE GENOMIC DNA]</scope>
    <source>
        <strain evidence="3 5">DSM 21886</strain>
    </source>
</reference>
<keyword evidence="4" id="KW-1185">Reference proteome</keyword>
<dbReference type="Pfam" id="PF16804">
    <property type="entry name" value="DUF5071"/>
    <property type="match status" value="1"/>
</dbReference>
<dbReference type="RefSeq" id="WP_101471189.1">
    <property type="nucleotide sequence ID" value="NZ_PJND01000007.1"/>
</dbReference>
<dbReference type="InterPro" id="IPR031837">
    <property type="entry name" value="DUF5071"/>
</dbReference>
<dbReference type="Proteomes" id="UP000275027">
    <property type="component" value="Unassembled WGS sequence"/>
</dbReference>
<dbReference type="Gene3D" id="1.25.40.750">
    <property type="entry name" value="Domain of unknown function DUF5071"/>
    <property type="match status" value="1"/>
</dbReference>
<proteinExistence type="predicted"/>
<evidence type="ECO:0000313" key="4">
    <source>
        <dbReference type="Proteomes" id="UP000233767"/>
    </source>
</evidence>
<dbReference type="InterPro" id="IPR038692">
    <property type="entry name" value="Cthe_2751_sf"/>
</dbReference>
<dbReference type="Proteomes" id="UP000233767">
    <property type="component" value="Unassembled WGS sequence"/>
</dbReference>
<evidence type="ECO:0000313" key="2">
    <source>
        <dbReference type="EMBL" id="PKW29208.1"/>
    </source>
</evidence>
<feature type="domain" description="DUF5071" evidence="1">
    <location>
        <begin position="8"/>
        <end position="126"/>
    </location>
</feature>
<dbReference type="EMBL" id="RCCB01000010">
    <property type="protein sequence ID" value="RLJ35291.1"/>
    <property type="molecule type" value="Genomic_DNA"/>
</dbReference>
<evidence type="ECO:0000313" key="5">
    <source>
        <dbReference type="Proteomes" id="UP000275027"/>
    </source>
</evidence>
<dbReference type="CDD" id="cd11743">
    <property type="entry name" value="Cthe_2751_like"/>
    <property type="match status" value="1"/>
</dbReference>
<evidence type="ECO:0000259" key="1">
    <source>
        <dbReference type="Pfam" id="PF16804"/>
    </source>
</evidence>
<comment type="caution">
    <text evidence="3">The sequence shown here is derived from an EMBL/GenBank/DDBJ whole genome shotgun (WGS) entry which is preliminary data.</text>
</comment>
<gene>
    <name evidence="2" type="ORF">B0G92_0838</name>
    <name evidence="3" type="ORF">CLV50_0667</name>
</gene>
<sequence>MDKDTQNLVPKNKEDLNFINNLKLKSISEIRDFIPQLLEWMQDMNWPQAPLIADYFSPYINEIQEELISILKSNDEIWKYWILHGLILHSEITPSRKILLEVKNIYLNATPHDKEAEVDIIASEILEKYKLSF</sequence>